<feature type="compositionally biased region" description="Low complexity" evidence="1">
    <location>
        <begin position="97"/>
        <end position="121"/>
    </location>
</feature>
<feature type="compositionally biased region" description="Low complexity" evidence="1">
    <location>
        <begin position="607"/>
        <end position="617"/>
    </location>
</feature>
<feature type="region of interest" description="Disordered" evidence="1">
    <location>
        <begin position="383"/>
        <end position="617"/>
    </location>
</feature>
<feature type="compositionally biased region" description="Polar residues" evidence="1">
    <location>
        <begin position="572"/>
        <end position="598"/>
    </location>
</feature>
<dbReference type="RefSeq" id="XP_062788224.1">
    <property type="nucleotide sequence ID" value="XM_062932173.1"/>
</dbReference>
<evidence type="ECO:0000256" key="1">
    <source>
        <dbReference type="SAM" id="MobiDB-lite"/>
    </source>
</evidence>
<feature type="region of interest" description="Disordered" evidence="1">
    <location>
        <begin position="345"/>
        <end position="366"/>
    </location>
</feature>
<proteinExistence type="predicted"/>
<feature type="compositionally biased region" description="Low complexity" evidence="1">
    <location>
        <begin position="507"/>
        <end position="519"/>
    </location>
</feature>
<protein>
    <recommendedName>
        <fullName evidence="4">cAMP-independent regulatory protein</fullName>
    </recommendedName>
</protein>
<evidence type="ECO:0008006" key="4">
    <source>
        <dbReference type="Google" id="ProtNLM"/>
    </source>
</evidence>
<feature type="compositionally biased region" description="Polar residues" evidence="1">
    <location>
        <begin position="288"/>
        <end position="309"/>
    </location>
</feature>
<feature type="compositionally biased region" description="Low complexity" evidence="1">
    <location>
        <begin position="559"/>
        <end position="571"/>
    </location>
</feature>
<sequence length="640" mass="68596">MAAPSPPSTPNLDPPFRGYIESTFDALLVFEAARRGMIPRVTRRLIERERGMVQSGAVFVFDEHESGIKRWTDGLVWSPSRILGNFLIYREVDKQAGEGTPTKPSSTSPPSDSPGASGSTPLARPNTSTAGMTSQGYDSPSGIGRVQPSVMDAPSSSAQGYAQPPPPLGQGALLRSRSASEGGGGLDRNKERQLVGSLTNSYKFRSNGLVKKTMSVSVNGFAQHMVSYYTVQDVMTGKLRSPSQIPELSSLEISQEYLSKQNFRFPPACDILPDGTYVYRSEGEVPESPTSPSSQYAFQSFPPSSSRPNTDYYETMYPQMTSHAPRTGSPRNRSVTVPMQIPLPAHTQSMSGSYAGPSSHGSTSYYDSPTVGSMHYAPSIARQNSNSSIQSSASGAIRPGSSSRRFDPYGSGPGSATSPRLSGGMQFASHNPHRRQSQPIPPENLYSQPGGTSYDIKPDLYNYNPPSTAPSSFSSFYPDGQGPGPSHHHHQQQQQQQQHAHIQSPITSPTAPTFAATPTHGYAAWQPVPVPNTQGVPSNSTSRLLPTAGRTDFVNNPPSSSGSGSTTASTGRPNTSMNGSSAPISHDAWNNVNESTATGGVWDSISQTNNNGQNQNATQNQNYIHTQHDDWTRSNTGTIS</sequence>
<dbReference type="PANTHER" id="PTHR28027:SF2">
    <property type="entry name" value="TRANSCRIPTIONAL REGULATOR MIT1"/>
    <property type="match status" value="1"/>
</dbReference>
<dbReference type="Pfam" id="PF09729">
    <property type="entry name" value="Gti1_Pac2"/>
    <property type="match status" value="1"/>
</dbReference>
<gene>
    <name evidence="2" type="ORF">IL334_000389</name>
</gene>
<dbReference type="Proteomes" id="UP001329825">
    <property type="component" value="Chromosome 1"/>
</dbReference>
<name>A0ABZ1CQH6_9TREE</name>
<accession>A0ABZ1CQH6</accession>
<feature type="compositionally biased region" description="Low complexity" evidence="1">
    <location>
        <begin position="383"/>
        <end position="394"/>
    </location>
</feature>
<organism evidence="2 3">
    <name type="scientific">Kwoniella shivajii</name>
    <dbReference type="NCBI Taxonomy" id="564305"/>
    <lineage>
        <taxon>Eukaryota</taxon>
        <taxon>Fungi</taxon>
        <taxon>Dikarya</taxon>
        <taxon>Basidiomycota</taxon>
        <taxon>Agaricomycotina</taxon>
        <taxon>Tremellomycetes</taxon>
        <taxon>Tremellales</taxon>
        <taxon>Cryptococcaceae</taxon>
        <taxon>Kwoniella</taxon>
    </lineage>
</organism>
<feature type="region of interest" description="Disordered" evidence="1">
    <location>
        <begin position="96"/>
        <end position="190"/>
    </location>
</feature>
<dbReference type="PANTHER" id="PTHR28027">
    <property type="entry name" value="TRANSCRIPTIONAL REGULATOR MIT1"/>
    <property type="match status" value="1"/>
</dbReference>
<keyword evidence="3" id="KW-1185">Reference proteome</keyword>
<evidence type="ECO:0000313" key="3">
    <source>
        <dbReference type="Proteomes" id="UP001329825"/>
    </source>
</evidence>
<dbReference type="EMBL" id="CP141881">
    <property type="protein sequence ID" value="WRT63484.1"/>
    <property type="molecule type" value="Genomic_DNA"/>
</dbReference>
<dbReference type="InterPro" id="IPR018608">
    <property type="entry name" value="Gti1/Pac2"/>
</dbReference>
<feature type="region of interest" description="Disordered" evidence="1">
    <location>
        <begin position="280"/>
        <end position="313"/>
    </location>
</feature>
<feature type="compositionally biased region" description="Polar residues" evidence="1">
    <location>
        <begin position="531"/>
        <end position="544"/>
    </location>
</feature>
<feature type="compositionally biased region" description="Polar residues" evidence="1">
    <location>
        <begin position="125"/>
        <end position="138"/>
    </location>
</feature>
<feature type="compositionally biased region" description="Low complexity" evidence="1">
    <location>
        <begin position="465"/>
        <end position="478"/>
    </location>
</feature>
<evidence type="ECO:0000313" key="2">
    <source>
        <dbReference type="EMBL" id="WRT63484.1"/>
    </source>
</evidence>
<dbReference type="GeneID" id="87952520"/>
<reference evidence="2 3" key="1">
    <citation type="submission" date="2024-01" db="EMBL/GenBank/DDBJ databases">
        <title>Comparative genomics of Cryptococcus and Kwoniella reveals pathogenesis evolution and contrasting modes of karyotype evolution via chromosome fusion or intercentromeric recombination.</title>
        <authorList>
            <person name="Coelho M.A."/>
            <person name="David-Palma M."/>
            <person name="Shea T."/>
            <person name="Bowers K."/>
            <person name="McGinley-Smith S."/>
            <person name="Mohammad A.W."/>
            <person name="Gnirke A."/>
            <person name="Yurkov A.M."/>
            <person name="Nowrousian M."/>
            <person name="Sun S."/>
            <person name="Cuomo C.A."/>
            <person name="Heitman J."/>
        </authorList>
    </citation>
    <scope>NUCLEOTIDE SEQUENCE [LARGE SCALE GENOMIC DNA]</scope>
    <source>
        <strain evidence="2">CBS 11374</strain>
    </source>
</reference>